<keyword evidence="3" id="KW-1185">Reference proteome</keyword>
<feature type="chain" id="PRO_5046893405" description="Secreted protein" evidence="1">
    <location>
        <begin position="27"/>
        <end position="78"/>
    </location>
</feature>
<name>A0ABQ8KAD1_9APHY</name>
<protein>
    <recommendedName>
        <fullName evidence="4">Secreted protein</fullName>
    </recommendedName>
</protein>
<accession>A0ABQ8KAD1</accession>
<evidence type="ECO:0000313" key="2">
    <source>
        <dbReference type="EMBL" id="KAH9834458.1"/>
    </source>
</evidence>
<evidence type="ECO:0000313" key="3">
    <source>
        <dbReference type="Proteomes" id="UP000814176"/>
    </source>
</evidence>
<comment type="caution">
    <text evidence="2">The sequence shown here is derived from an EMBL/GenBank/DDBJ whole genome shotgun (WGS) entry which is preliminary data.</text>
</comment>
<proteinExistence type="predicted"/>
<feature type="signal peptide" evidence="1">
    <location>
        <begin position="1"/>
        <end position="26"/>
    </location>
</feature>
<organism evidence="2 3">
    <name type="scientific">Rhodofomes roseus</name>
    <dbReference type="NCBI Taxonomy" id="34475"/>
    <lineage>
        <taxon>Eukaryota</taxon>
        <taxon>Fungi</taxon>
        <taxon>Dikarya</taxon>
        <taxon>Basidiomycota</taxon>
        <taxon>Agaricomycotina</taxon>
        <taxon>Agaricomycetes</taxon>
        <taxon>Polyporales</taxon>
        <taxon>Rhodofomes</taxon>
    </lineage>
</organism>
<evidence type="ECO:0008006" key="4">
    <source>
        <dbReference type="Google" id="ProtNLM"/>
    </source>
</evidence>
<dbReference type="EMBL" id="JADCUA010000015">
    <property type="protein sequence ID" value="KAH9834458.1"/>
    <property type="molecule type" value="Genomic_DNA"/>
</dbReference>
<dbReference type="Proteomes" id="UP000814176">
    <property type="component" value="Unassembled WGS sequence"/>
</dbReference>
<gene>
    <name evidence="2" type="ORF">C8Q71DRAFT_142423</name>
</gene>
<dbReference type="RefSeq" id="XP_047776989.1">
    <property type="nucleotide sequence ID" value="XM_047916559.1"/>
</dbReference>
<reference evidence="2 3" key="1">
    <citation type="journal article" date="2021" name="Environ. Microbiol.">
        <title>Gene family expansions and transcriptome signatures uncover fungal adaptations to wood decay.</title>
        <authorList>
            <person name="Hage H."/>
            <person name="Miyauchi S."/>
            <person name="Viragh M."/>
            <person name="Drula E."/>
            <person name="Min B."/>
            <person name="Chaduli D."/>
            <person name="Navarro D."/>
            <person name="Favel A."/>
            <person name="Norest M."/>
            <person name="Lesage-Meessen L."/>
            <person name="Balint B."/>
            <person name="Merenyi Z."/>
            <person name="de Eugenio L."/>
            <person name="Morin E."/>
            <person name="Martinez A.T."/>
            <person name="Baldrian P."/>
            <person name="Stursova M."/>
            <person name="Martinez M.J."/>
            <person name="Novotny C."/>
            <person name="Magnuson J.K."/>
            <person name="Spatafora J.W."/>
            <person name="Maurice S."/>
            <person name="Pangilinan J."/>
            <person name="Andreopoulos W."/>
            <person name="LaButti K."/>
            <person name="Hundley H."/>
            <person name="Na H."/>
            <person name="Kuo A."/>
            <person name="Barry K."/>
            <person name="Lipzen A."/>
            <person name="Henrissat B."/>
            <person name="Riley R."/>
            <person name="Ahrendt S."/>
            <person name="Nagy L.G."/>
            <person name="Grigoriev I.V."/>
            <person name="Martin F."/>
            <person name="Rosso M.N."/>
        </authorList>
    </citation>
    <scope>NUCLEOTIDE SEQUENCE [LARGE SCALE GENOMIC DNA]</scope>
    <source>
        <strain evidence="2 3">CIRM-BRFM 1785</strain>
    </source>
</reference>
<evidence type="ECO:0000256" key="1">
    <source>
        <dbReference type="SAM" id="SignalP"/>
    </source>
</evidence>
<dbReference type="GeneID" id="71997291"/>
<sequence>MRTFRFAPKCFTRMLGSLVSCAWISAAGKYISDVRSHSVGGFIVIFTLHTRSKDYPSRLLMSLRHASARPVGVPTPHR</sequence>
<keyword evidence="1" id="KW-0732">Signal</keyword>